<dbReference type="InterPro" id="IPR048617">
    <property type="entry name" value="MDN1_AAA_lid_4"/>
</dbReference>
<feature type="region of interest" description="Disordered" evidence="11">
    <location>
        <begin position="770"/>
        <end position="789"/>
    </location>
</feature>
<keyword evidence="5" id="KW-0597">Phosphoprotein</keyword>
<keyword evidence="14" id="KW-1185">Reference proteome</keyword>
<feature type="region of interest" description="Disordered" evidence="11">
    <location>
        <begin position="2340"/>
        <end position="2361"/>
    </location>
</feature>
<dbReference type="PIRSF" id="PIRSF010340">
    <property type="entry name" value="Midasin"/>
    <property type="match status" value="1"/>
</dbReference>
<evidence type="ECO:0000256" key="2">
    <source>
        <dbReference type="ARBA" id="ARBA00004642"/>
    </source>
</evidence>
<evidence type="ECO:0000256" key="11">
    <source>
        <dbReference type="SAM" id="MobiDB-lite"/>
    </source>
</evidence>
<evidence type="ECO:0000256" key="4">
    <source>
        <dbReference type="ARBA" id="ARBA00017143"/>
    </source>
</evidence>
<name>D8PXL7_SCHCM</name>
<dbReference type="OMA" id="ILEQWHR"/>
<feature type="compositionally biased region" description="Acidic residues" evidence="11">
    <location>
        <begin position="3987"/>
        <end position="3998"/>
    </location>
</feature>
<feature type="compositionally biased region" description="Basic and acidic residues" evidence="11">
    <location>
        <begin position="4031"/>
        <end position="4049"/>
    </location>
</feature>
<dbReference type="VEuPathDB" id="FungiDB:SCHCODRAFT_02616332"/>
<evidence type="ECO:0000256" key="8">
    <source>
        <dbReference type="ARBA" id="ARBA00023186"/>
    </source>
</evidence>
<dbReference type="Pfam" id="PF07728">
    <property type="entry name" value="AAA_5"/>
    <property type="match status" value="8"/>
</dbReference>
<feature type="compositionally biased region" description="Polar residues" evidence="11">
    <location>
        <begin position="3053"/>
        <end position="3068"/>
    </location>
</feature>
<dbReference type="InterPro" id="IPR036465">
    <property type="entry name" value="vWFA_dom_sf"/>
</dbReference>
<feature type="compositionally biased region" description="Acidic residues" evidence="11">
    <location>
        <begin position="4221"/>
        <end position="4234"/>
    </location>
</feature>
<dbReference type="InterPro" id="IPR002035">
    <property type="entry name" value="VWF_A"/>
</dbReference>
<dbReference type="InterPro" id="IPR041190">
    <property type="entry name" value="Midasin_AAA_lid_5"/>
</dbReference>
<dbReference type="Pfam" id="PF17867">
    <property type="entry name" value="AAA_lid_7"/>
    <property type="match status" value="3"/>
</dbReference>
<evidence type="ECO:0000259" key="12">
    <source>
        <dbReference type="PROSITE" id="PS50234"/>
    </source>
</evidence>
<dbReference type="HOGENOM" id="CLU_000050_0_2_1"/>
<evidence type="ECO:0000256" key="1">
    <source>
        <dbReference type="ARBA" id="ARBA00004604"/>
    </source>
</evidence>
<feature type="compositionally biased region" description="Basic and acidic residues" evidence="11">
    <location>
        <begin position="4419"/>
        <end position="4439"/>
    </location>
</feature>
<feature type="compositionally biased region" description="Gly residues" evidence="11">
    <location>
        <begin position="3939"/>
        <end position="3955"/>
    </location>
</feature>
<keyword evidence="7 10" id="KW-0067">ATP-binding</keyword>
<dbReference type="InParanoid" id="D8PXL7"/>
<dbReference type="eggNOG" id="KOG1808">
    <property type="taxonomic scope" value="Eukaryota"/>
</dbReference>
<evidence type="ECO:0000313" key="14">
    <source>
        <dbReference type="Proteomes" id="UP000007431"/>
    </source>
</evidence>
<dbReference type="Pfam" id="PF17865">
    <property type="entry name" value="AAA_lid_5"/>
    <property type="match status" value="1"/>
</dbReference>
<dbReference type="FunFam" id="3.40.50.300:FF:000142">
    <property type="entry name" value="Midasin"/>
    <property type="match status" value="1"/>
</dbReference>
<keyword evidence="8 10" id="KW-0143">Chaperone</keyword>
<keyword evidence="9 10" id="KW-0539">Nucleus</keyword>
<feature type="compositionally biased region" description="Basic and acidic residues" evidence="11">
    <location>
        <begin position="4190"/>
        <end position="4201"/>
    </location>
</feature>
<comment type="function">
    <text evidence="10">Nuclear chaperone required for maturation and nuclear export of pre-60S ribosome subunits.</text>
</comment>
<dbReference type="GO" id="GO:0000055">
    <property type="term" value="P:ribosomal large subunit export from nucleus"/>
    <property type="evidence" value="ECO:0007669"/>
    <property type="project" value="TreeGrafter"/>
</dbReference>
<dbReference type="FunCoup" id="D8PXL7">
    <property type="interactions" value="367"/>
</dbReference>
<dbReference type="GO" id="GO:0030687">
    <property type="term" value="C:preribosome, large subunit precursor"/>
    <property type="evidence" value="ECO:0007669"/>
    <property type="project" value="TreeGrafter"/>
</dbReference>
<dbReference type="PANTHER" id="PTHR48103:SF2">
    <property type="entry name" value="MIDASIN"/>
    <property type="match status" value="1"/>
</dbReference>
<dbReference type="InterPro" id="IPR011704">
    <property type="entry name" value="ATPase_dyneun-rel_AAA"/>
</dbReference>
<feature type="compositionally biased region" description="Basic and acidic residues" evidence="11">
    <location>
        <begin position="3973"/>
        <end position="3986"/>
    </location>
</feature>
<dbReference type="Proteomes" id="UP000007431">
    <property type="component" value="Unassembled WGS sequence"/>
</dbReference>
<feature type="region of interest" description="Disordered" evidence="11">
    <location>
        <begin position="4473"/>
        <end position="4493"/>
    </location>
</feature>
<sequence>MAHRDPLAFNVRRQTQVLLEALPEDTTFATEIHSARSHTELFDALSRWLAAPSLTWRIATTFRPILVDLCARWLQGTQPTEEQLVALCFLVEIHEELFPVLYRVLSTKRFEHGPLSDISSSTERSRVHRLLLAYYRIMQINRELPGLQRWSLSHLSKLMWSENLDGGARLLAIRCYALQSGMGEAERERIEKQIFGEVGGPDCPLEYGVDEQGNTIITDGWLMPLRELQRVQNARNDMVAAPYDYFEGSEDSPVDETVLCPNVVNVNGILLVKDAGTPSPSSLIPTDSVNGALHEIATCMSLRLPILLTSPPSSGKSTILKHLAGLLHPTVKNQIVAIQLADTSLDARALLGSHVSSPTRPGTFEWRDGALVRAMRAGRWVVLEDIDRASAEVLGVLRPLVESLRVDKWIGGRARIAVPGRGEVIAHDAFALFATRSVRGSTTPPAFLGAHKWSEVVVPAPTAAEVHTIVEARFPRLRGAAANGFVALWDAVRALGPAASARDVGMRELEKLCARVERLLPRSYEPSDMMDVDNVGLPSLFPNPAFREDVYLEARDIFFGAGTTTAAARAQSDAIAIAIAEHLGIDAERREWVLKGRVPDFEVEKDVNGEAVGVRAGRTYLPAKAKESRTPLAPQRPFAMHRPAVILASRLATAVSLAEPLLLTGETGTGKTSVVTHLAGLLRRPLVTLNLSHQTESADLIGGFRPVDARIPGSELQGRFIELFGATFSRKKNEKFETEVRRAVAEGRWKRAAGLWKESVRLARDRIRKRREDEQGETSTPRKRRKVEKAPEELWAQFEHDVTDFEAQHVQGNGKFAFDFVEGPLVKALRAGDWVLLDEINLASPETLECVSSILQDATGSITLTEQGALEPVPRHPDFRLFACMNPATDVGKKDLPPHIRSRFTEIDVSPPDTDRDTLLSIIEKYIGAAAVADKPAIMHVADFYLAVRQMAEERRIADGSNKRPNYSMRTLARALMFAADAAPAYGLRRALWEGYIMAFTMVLDGESADLVTSAARTHILAGVRNVKSLLNREPVPPTSGEHLKFGPFYLEVGPLPVDGCMDYVMTPSVEAKLIALARIVTTRRFPVLIEGPTSSGKTSAVEYLARRTGHRFVRINNHEHTDIQEYLGSYVSDPITGKLAFRDGLLVRALRRGDWIVLDELNLAPTDVLEALNRLLDDNRELVIPETGEVVRPHPHFMLFATQNPAGLYGGRKALSRALRSRFLEAHFADVPRAELAEILCQRAAIAPSYAEKIVAVFRELQARRGAGRVFESREGFATLRDLFRWAGRGAIGYQALAEDGYMLLAERARRDDDRTVVKEVIQDVMKVKINQDALYDFDTPGRDMREFLGCTIPNDPNLVWTRAMRRLFVLTARALRFNEPVLLVGETGAGKTSVCQILAGATGQELCGVSCHQNTETADLIGGLRPVRNRHAIEAAILEDVQQVLAGLGMEETCDTVDALQARLVKILKSGGLDAEAAERVRGLVLRITSAKAIFEWRDGPLVESMKRGDVFLLDEISLADDSVLERLNSVLEPSRIIVLAERGGDAIDHSSVTASESFKLVATMNPGGDYGKKELSPALRNRFTEVWVPPVDDPRDLELIVDRLWKHDELKAWTKPLLAFADDLCRRVGDRTLVSLRDILAWVSFSNAVMDLGLQYAPSPPEIFHHAARMTFLDGLSALPQLSAYSRASLSEIKAGAIATLHALAPIADHVASAPSYDPAQYVQLGSFAIRRGHKPASSQAFNLRAPTTQDNAMRVVRACQLPKPILLEGSPGVGKTSLIAALADISGHHLCRINLSDQTDLIDLFGSDLPVEGGAPGEFAWKDAEFLKALQEGDWVLLDEMNLAPQAVLEGLNAVLDHRGSVYIPELGRSFVRHPNFRIFAAQNPLSQGGGRKGLPKSFVNRFTKVYVEEMTPSDLFLVCQHLYPDIDAGLLNAMIDFNAKLNEKLATDTTFARAGSPWEFNLRDVLRWGAVLKSQPPGTHPGALLRAIYLQRFRSRNDRDQARQIFDNVFGVDSASLETLAWSVSPEFARFGRFIAQRSNYASSTRPSRVLKMHLAALESVGQCVAQSWLGIITGERHCGKTELVKTMAAMTGNELTHISINHATDTMDILGGFEQVDELGQLKILAEDVLSHVDTYLRSNDGSHSSVVLCRDQLRTTIDRGAPADQIIHVASALQDSLASTDADIYILPLVQRLQDTARSPPSTGHFQWVDGPLVQAMKKGTWVLLDGANLCNPSVLDRLNSLCEPGGVLTLSERGLLDDQVEVVKPHARFRLFMTVDPQYGELSRAMRNRGIEICLSSGPLADDGDILQQYLRLPMGVTDAIGPVRNFDSIRRGIATSPTPRPPSLVSTGRALDQDSPLSSLSDWFCSPTASRQDARQQFVARSTIPTYALQLRRSDPSLAPPGEECTQKLLSSMREKYAIVWGVPLAYLVSQVSSRILSSKAFSNIYHFAHTRHRCRKPPRTVGNGMRTLGTRQRFAFGGKQPFPLPHGHAVNLTPAQISLETVSNFLSISQWLRSAIERDVFDYSAVQIASRWLSQAVDAGSPSFDALVGAVQELQDCVALQRGAGLEEFWSGFLVQIPAIDREAARRLAQMASELKVTAHALPGVADAQDFDLASLSRLVHEAENVCCFISRVIGREGLQSQMLQKEHDEHLHQSGVDLRPSAMLSQLNTLSHSSSMVERCFSSSILERRERTLENVLAGLSATCGQHLLDAVEQRLRAPLEAVVHQASPSLTEVGRCWMAVGWLVIDLFVPDTPVDPVAWYEYSRSFVSDKEAFLDAQIDLHSQLQYLSTGERGNAMIDYLVQQRNAMAGAMPKKISVQRKPDVGRVNAFWSEVHQFQNQLLSESRLSTLMDQLALGDPQAIHTEETLQGSMHGFYERLAGIYTDLQDLTGPLQFAILHLRLGLRLLALDGAQMTVRRSLGGIGAAVAFPSIKAATSLTDDVEAAPPSGLLSQRLLLSLSASDFEQATGMRNKQTLIKLESLFEQLTRLWLIERAKEADAEKAQSTLYRQHATTHEDLGDAEREAAEFNELFPQYGDDEEASTLSDHGPQTSNKSGNIGSAADLHISMFAALLDGNRRAGVEFRAARISFLSSLFEVEQHLPGTLDEQSTMLRLDILTEGITRLQQRDAGSQPYNFYTDHNISETKKAAEVVLAMKERISEVLQEWPEQMVLVNLLGRCDTLLALALDSPVAKVLSALEQLLVQSQDWEMYANRENTLKAHQQNLTALIVSWRRLELSCWQTLLDSQALSFAQAIPEWWFRLYDACVRGALDAASSEDALTEFLVKLLPLVDDFVRTSAVGQYAARLQLLRAFANYCGELSGVKTGLSRVALKRVRLLLCATLAYYSLSSARVQKSLEEQRRPLEKEVKDFIKLASWRDINVQALKESATRTHHQLYKIIRKFRDVLRQPVDAMLNPDFADNTGDDAAVPPPNNAQIPDGAEVSFPAHDPLTSSDHLRNIGQTYARFRSLVSSRITPFHTSLASSSLQDLSATIIETQKELAAETAPSDLPKEKREKFYKSLLVRKRKAWSDLLKELKRIGFRQNVKPDVLRLQADSRWIREQPMMPPVEGRDTQRAESYFLRLMGCLPAVRAAVPDHHADLSTRELQRGMGFLESVYEYALKARSEYVAYLLLLESYLPHRQSGEHASGVQRFDELVNLRKLENTLFGLASALGEVKDGILTYMSFEDTPVAPVDSLVAAFGEGAAQCSSQAAELRMVVDNIVLTPNSEERIALQRGAQVLSDMRNLLRRSSEEAPQMRYLFDPVCEWVDAQDVQPIDLLNTSAFLPADRSASIVDTLLINVQGILSQCDAARKTPQEDEDDDDFARRDLITLRALTSQLKLEKVSNAVQEAFANCDAPSDDFLRDVRRALPFLRAYETVVQVHIDTLAGWNKALFKLAYVLCILLRALATQGFCRPPDVEDDGEGGDNAGEATGGMGVGEGAGAENVSKEIEDESQVEGLRGEEAQDERRDQGGDEDDDAIEMNEDVGGALEDVPDRGDDEAESGDEEEQDLDEKIEDLDKSDPAAVDEKLWGDEKGPEDEGGQDDKIGDDRSKEQQQDESEVVAKEGGDKKEQKGEKGKDKEDAKDESAEQQPETKQAEDEAAPDQAEGEEQPSAEGAPMDEHVQDANTLELPDDIDMDDVEKEQDQDAEEDFGDEEMAMEEDQGPPESDGEVDDKEGGKEETKDGGDGEEDFPEDESMEPSMQVDDVQEESAADDDAPDGEAPTDQPDVTEGEGTDQITSEGRPDAGAASASTGQGASSAGQQGQQAGDQEINEEQAAEYQENADPSQTDQNAGSRAQGVRQGAEPSVGNPADDSLDPHRSLGDAMKEIQRRFDEILRSDKAQQPREAAPDAQADQVEYLQPEDADADMQALGPAGEEKAANLSELNVIQGDDLMDETTPMELDDIKQDEQHEQPAPSDRRPQAEELSSAPKQTHLEDAIMRYNPSADVPESVALVQKSEDHDGHEQKDSEERDAAVEAELREWVSSGHAENMVDHLWRRYEHLTHDLSYALCEQLRLILEPTLATRLRGDYRTGKRLNMKKIIPYIASDYTKDKIWLRRTRPSQREYQILIALDDSRSMAESHSVHLAYQTLALVTKALSRLEAGDVAVAKFGEGVDVLHGFDSGPFTDAAGAKVMDAFRFDQRATDVLKLVRASLNMLQAAREQRATGSATAGDLWQLEIIISDGMCQEHEQLRSVLRRAEEQRVMVVFIIIDSLQNPTAGTTAGQQPGSIVTMDKAEFKNVDGKMELQLQRYLDSFPFEYYVVLRDVEALPDVLSTTLKQFFERVTGSE</sequence>
<dbReference type="FunFam" id="3.40.50.300:FF:000712">
    <property type="entry name" value="Midasin"/>
    <property type="match status" value="1"/>
</dbReference>
<evidence type="ECO:0000256" key="9">
    <source>
        <dbReference type="ARBA" id="ARBA00023242"/>
    </source>
</evidence>
<feature type="compositionally biased region" description="Basic and acidic residues" evidence="11">
    <location>
        <begin position="4057"/>
        <end position="4102"/>
    </location>
</feature>
<feature type="compositionally biased region" description="Low complexity" evidence="11">
    <location>
        <begin position="4261"/>
        <end position="4285"/>
    </location>
</feature>
<comment type="similarity">
    <text evidence="3 10">Belongs to the midasin family.</text>
</comment>
<evidence type="ECO:0000313" key="13">
    <source>
        <dbReference type="EMBL" id="EFI99098.1"/>
    </source>
</evidence>
<evidence type="ECO:0000256" key="10">
    <source>
        <dbReference type="PIRNR" id="PIRNR010340"/>
    </source>
</evidence>
<dbReference type="STRING" id="578458.D8PXL7"/>
<evidence type="ECO:0000256" key="7">
    <source>
        <dbReference type="ARBA" id="ARBA00022840"/>
    </source>
</evidence>
<dbReference type="GO" id="GO:0005654">
    <property type="term" value="C:nucleoplasm"/>
    <property type="evidence" value="ECO:0007669"/>
    <property type="project" value="UniProtKB-SubCell"/>
</dbReference>
<dbReference type="PROSITE" id="PS50234">
    <property type="entry name" value="VWFA"/>
    <property type="match status" value="1"/>
</dbReference>
<gene>
    <name evidence="13" type="ORF">SCHCODRAFT_66915</name>
</gene>
<evidence type="ECO:0000256" key="5">
    <source>
        <dbReference type="ARBA" id="ARBA00022553"/>
    </source>
</evidence>
<feature type="compositionally biased region" description="Basic and acidic residues" evidence="11">
    <location>
        <begin position="4331"/>
        <end position="4359"/>
    </location>
</feature>
<dbReference type="GO" id="GO:0005730">
    <property type="term" value="C:nucleolus"/>
    <property type="evidence" value="ECO:0007669"/>
    <property type="project" value="UniProtKB-SubCell"/>
</dbReference>
<dbReference type="InterPro" id="IPR025662">
    <property type="entry name" value="Sigma_54_int_dom_ATP-bd_1"/>
</dbReference>
<dbReference type="InterPro" id="IPR040848">
    <property type="entry name" value="AAA_lid_7"/>
</dbReference>
<feature type="compositionally biased region" description="Acidic residues" evidence="11">
    <location>
        <begin position="4202"/>
        <end position="4213"/>
    </location>
</feature>
<proteinExistence type="inferred from homology"/>
<dbReference type="GO" id="GO:0016887">
    <property type="term" value="F:ATP hydrolysis activity"/>
    <property type="evidence" value="ECO:0007669"/>
    <property type="project" value="InterPro"/>
</dbReference>
<protein>
    <recommendedName>
        <fullName evidence="4 10">Midasin</fullName>
    </recommendedName>
</protein>
<dbReference type="Gene3D" id="3.40.50.300">
    <property type="entry name" value="P-loop containing nucleotide triphosphate hydrolases"/>
    <property type="match status" value="6"/>
</dbReference>
<feature type="domain" description="VWFA" evidence="12">
    <location>
        <begin position="4584"/>
        <end position="4803"/>
    </location>
</feature>
<dbReference type="SMART" id="SM00382">
    <property type="entry name" value="AAA"/>
    <property type="match status" value="5"/>
</dbReference>
<dbReference type="PROSITE" id="PS00675">
    <property type="entry name" value="SIGMA54_INTERACT_1"/>
    <property type="match status" value="2"/>
</dbReference>
<dbReference type="PANTHER" id="PTHR48103">
    <property type="entry name" value="MIDASIN-RELATED"/>
    <property type="match status" value="1"/>
</dbReference>
<dbReference type="SUPFAM" id="SSF52540">
    <property type="entry name" value="P-loop containing nucleoside triphosphate hydrolases"/>
    <property type="match status" value="6"/>
</dbReference>
<dbReference type="GO" id="GO:0000027">
    <property type="term" value="P:ribosomal large subunit assembly"/>
    <property type="evidence" value="ECO:0007669"/>
    <property type="project" value="InterPro"/>
</dbReference>
<dbReference type="InterPro" id="IPR027417">
    <property type="entry name" value="P-loop_NTPase"/>
</dbReference>
<feature type="compositionally biased region" description="Polar residues" evidence="11">
    <location>
        <begin position="4300"/>
        <end position="4310"/>
    </location>
</feature>
<dbReference type="CDD" id="cd00009">
    <property type="entry name" value="AAA"/>
    <property type="match status" value="2"/>
</dbReference>
<evidence type="ECO:0000256" key="3">
    <source>
        <dbReference type="ARBA" id="ARBA00007188"/>
    </source>
</evidence>
<dbReference type="Pfam" id="PF21108">
    <property type="entry name" value="MDN1_4th"/>
    <property type="match status" value="1"/>
</dbReference>
<keyword evidence="6 10" id="KW-0547">Nucleotide-binding</keyword>
<dbReference type="SUPFAM" id="SSF53300">
    <property type="entry name" value="vWA-like"/>
    <property type="match status" value="1"/>
</dbReference>
<dbReference type="EMBL" id="GL377304">
    <property type="protein sequence ID" value="EFI99098.1"/>
    <property type="molecule type" value="Genomic_DNA"/>
</dbReference>
<accession>D8PXL7</accession>
<feature type="region of interest" description="Disordered" evidence="11">
    <location>
        <begin position="3931"/>
        <end position="4450"/>
    </location>
</feature>
<dbReference type="FunFam" id="3.40.50.300:FF:001368">
    <property type="entry name" value="Midasin"/>
    <property type="match status" value="1"/>
</dbReference>
<dbReference type="InterPro" id="IPR003593">
    <property type="entry name" value="AAA+_ATPase"/>
</dbReference>
<evidence type="ECO:0000256" key="6">
    <source>
        <dbReference type="ARBA" id="ARBA00022741"/>
    </source>
</evidence>
<feature type="region of interest" description="Disordered" evidence="11">
    <location>
        <begin position="3429"/>
        <end position="3465"/>
    </location>
</feature>
<dbReference type="InterPro" id="IPR012099">
    <property type="entry name" value="Midasin"/>
</dbReference>
<comment type="subcellular location">
    <subcellularLocation>
        <location evidence="1">Nucleus</location>
        <location evidence="1">Nucleolus</location>
    </subcellularLocation>
    <subcellularLocation>
        <location evidence="2">Nucleus</location>
        <location evidence="2">Nucleoplasm</location>
    </subcellularLocation>
</comment>
<feature type="compositionally biased region" description="Acidic residues" evidence="11">
    <location>
        <begin position="4114"/>
        <end position="4127"/>
    </location>
</feature>
<feature type="compositionally biased region" description="Acidic residues" evidence="11">
    <location>
        <begin position="4011"/>
        <end position="4030"/>
    </location>
</feature>
<dbReference type="GO" id="GO:0005524">
    <property type="term" value="F:ATP binding"/>
    <property type="evidence" value="ECO:0007669"/>
    <property type="project" value="UniProtKB-KW"/>
</dbReference>
<organism evidence="14">
    <name type="scientific">Schizophyllum commune (strain H4-8 / FGSC 9210)</name>
    <name type="common">Split gill fungus</name>
    <dbReference type="NCBI Taxonomy" id="578458"/>
    <lineage>
        <taxon>Eukaryota</taxon>
        <taxon>Fungi</taxon>
        <taxon>Dikarya</taxon>
        <taxon>Basidiomycota</taxon>
        <taxon>Agaricomycotina</taxon>
        <taxon>Agaricomycetes</taxon>
        <taxon>Agaricomycetidae</taxon>
        <taxon>Agaricales</taxon>
        <taxon>Schizophyllaceae</taxon>
        <taxon>Schizophyllum</taxon>
    </lineage>
</organism>
<reference evidence="13 14" key="1">
    <citation type="journal article" date="2010" name="Nat. Biotechnol.">
        <title>Genome sequence of the model mushroom Schizophyllum commune.</title>
        <authorList>
            <person name="Ohm R.A."/>
            <person name="de Jong J.F."/>
            <person name="Lugones L.G."/>
            <person name="Aerts A."/>
            <person name="Kothe E."/>
            <person name="Stajich J.E."/>
            <person name="de Vries R.P."/>
            <person name="Record E."/>
            <person name="Levasseur A."/>
            <person name="Baker S.E."/>
            <person name="Bartholomew K.A."/>
            <person name="Coutinho P.M."/>
            <person name="Erdmann S."/>
            <person name="Fowler T.J."/>
            <person name="Gathman A.C."/>
            <person name="Lombard V."/>
            <person name="Henrissat B."/>
            <person name="Knabe N."/>
            <person name="Kuees U."/>
            <person name="Lilly W.W."/>
            <person name="Lindquist E."/>
            <person name="Lucas S."/>
            <person name="Magnuson J.K."/>
            <person name="Piumi F."/>
            <person name="Raudaskoski M."/>
            <person name="Salamov A."/>
            <person name="Schmutz J."/>
            <person name="Schwarze F.W.M.R."/>
            <person name="vanKuyk P.A."/>
            <person name="Horton J.S."/>
            <person name="Grigoriev I.V."/>
            <person name="Woesten H.A.B."/>
        </authorList>
    </citation>
    <scope>NUCLEOTIDE SEQUENCE [LARGE SCALE GENOMIC DNA]</scope>
    <source>
        <strain evidence="14">H4-8 / FGSC 9210</strain>
    </source>
</reference>
<feature type="compositionally biased region" description="Acidic residues" evidence="11">
    <location>
        <begin position="4146"/>
        <end position="4189"/>
    </location>
</feature>
<feature type="region of interest" description="Disordered" evidence="11">
    <location>
        <begin position="3049"/>
        <end position="3068"/>
    </location>
</feature>